<dbReference type="FunFam" id="3.30.1330.40:FF:000001">
    <property type="entry name" value="L-PSP family endoribonuclease"/>
    <property type="match status" value="1"/>
</dbReference>
<dbReference type="GO" id="GO:0005829">
    <property type="term" value="C:cytosol"/>
    <property type="evidence" value="ECO:0007669"/>
    <property type="project" value="TreeGrafter"/>
</dbReference>
<dbReference type="Pfam" id="PF01042">
    <property type="entry name" value="Ribonuc_L-PSP"/>
    <property type="match status" value="1"/>
</dbReference>
<geneLocation type="plastid" evidence="2"/>
<dbReference type="PANTHER" id="PTHR11803">
    <property type="entry name" value="2-IMINOBUTANOATE/2-IMINOPROPANOATE DEAMINASE RIDA"/>
    <property type="match status" value="1"/>
</dbReference>
<dbReference type="NCBIfam" id="TIGR00004">
    <property type="entry name" value="Rid family detoxifying hydrolase"/>
    <property type="match status" value="1"/>
</dbReference>
<dbReference type="Gene3D" id="3.30.1330.40">
    <property type="entry name" value="RutC-like"/>
    <property type="match status" value="1"/>
</dbReference>
<dbReference type="PANTHER" id="PTHR11803:SF58">
    <property type="entry name" value="PROTEIN HMF1-RELATED"/>
    <property type="match status" value="1"/>
</dbReference>
<dbReference type="AlphaFoldDB" id="A0A2H4ZQS0"/>
<reference evidence="2" key="1">
    <citation type="submission" date="2017-10" db="EMBL/GenBank/DDBJ databases">
        <title>Paulinella longichromatophora chromatophore genome.</title>
        <authorList>
            <person name="Lhee D."/>
            <person name="Yoon H.S."/>
        </authorList>
    </citation>
    <scope>NUCLEOTIDE SEQUENCE</scope>
</reference>
<dbReference type="GO" id="GO:0005739">
    <property type="term" value="C:mitochondrion"/>
    <property type="evidence" value="ECO:0007669"/>
    <property type="project" value="TreeGrafter"/>
</dbReference>
<dbReference type="CDD" id="cd00448">
    <property type="entry name" value="YjgF_YER057c_UK114_family"/>
    <property type="match status" value="1"/>
</dbReference>
<dbReference type="SUPFAM" id="SSF55298">
    <property type="entry name" value="YjgF-like"/>
    <property type="match status" value="1"/>
</dbReference>
<accession>A0A2H4ZQS0</accession>
<dbReference type="InterPro" id="IPR035959">
    <property type="entry name" value="RutC-like_sf"/>
</dbReference>
<gene>
    <name evidence="2" type="ORF">PLO_912</name>
</gene>
<comment type="similarity">
    <text evidence="1">Belongs to the RutC family.</text>
</comment>
<proteinExistence type="inferred from homology"/>
<evidence type="ECO:0000313" key="2">
    <source>
        <dbReference type="EMBL" id="AUG32882.1"/>
    </source>
</evidence>
<dbReference type="InterPro" id="IPR006056">
    <property type="entry name" value="RidA"/>
</dbReference>
<organism evidence="2">
    <name type="scientific">Paulinella longichromatophora</name>
    <dbReference type="NCBI Taxonomy" id="1708747"/>
    <lineage>
        <taxon>Eukaryota</taxon>
        <taxon>Sar</taxon>
        <taxon>Rhizaria</taxon>
        <taxon>Cercozoa</taxon>
        <taxon>Imbricatea</taxon>
        <taxon>Silicofilosea</taxon>
        <taxon>Euglyphida</taxon>
        <taxon>Paulinellidae</taxon>
        <taxon>Paulinella</taxon>
    </lineage>
</organism>
<name>A0A2H4ZQS0_9EUKA</name>
<protein>
    <recommendedName>
        <fullName evidence="3">Translation initiation inhibitor</fullName>
    </recommendedName>
</protein>
<keyword evidence="2" id="KW-0934">Plastid</keyword>
<sequence>MVRHHVNLQAVNTTKSPSPVGPYNQAIIAGDWMYCSGQISLDPMNGHMIGNNDIEKETYQVLTNLQGVLSSAGVTTNQVVRTTVFLVDLKDFAKVNTIYGKFFGDGVYPARACIEVTALPKGARIEIDCIAFLK</sequence>
<evidence type="ECO:0008006" key="3">
    <source>
        <dbReference type="Google" id="ProtNLM"/>
    </source>
</evidence>
<dbReference type="EMBL" id="MG264610">
    <property type="protein sequence ID" value="AUG32882.1"/>
    <property type="molecule type" value="Genomic_DNA"/>
</dbReference>
<evidence type="ECO:0000256" key="1">
    <source>
        <dbReference type="ARBA" id="ARBA00010552"/>
    </source>
</evidence>
<dbReference type="InterPro" id="IPR006175">
    <property type="entry name" value="YjgF/YER057c/UK114"/>
</dbReference>
<dbReference type="GO" id="GO:0019239">
    <property type="term" value="F:deaminase activity"/>
    <property type="evidence" value="ECO:0007669"/>
    <property type="project" value="TreeGrafter"/>
</dbReference>